<dbReference type="Proteomes" id="UP000309997">
    <property type="component" value="Unassembled WGS sequence"/>
</dbReference>
<accession>A0ACC4CWT9</accession>
<reference evidence="1 2" key="1">
    <citation type="journal article" date="2024" name="Plant Biotechnol. J.">
        <title>Genome and CRISPR/Cas9 system of a widespread forest tree (Populus alba) in the world.</title>
        <authorList>
            <person name="Liu Y.J."/>
            <person name="Jiang P.F."/>
            <person name="Han X.M."/>
            <person name="Li X.Y."/>
            <person name="Wang H.M."/>
            <person name="Wang Y.J."/>
            <person name="Wang X.X."/>
            <person name="Zeng Q.Y."/>
        </authorList>
    </citation>
    <scope>NUCLEOTIDE SEQUENCE [LARGE SCALE GENOMIC DNA]</scope>
    <source>
        <strain evidence="2">cv. PAL-ZL1</strain>
    </source>
</reference>
<evidence type="ECO:0000313" key="1">
    <source>
        <dbReference type="EMBL" id="KAL3609767.1"/>
    </source>
</evidence>
<comment type="caution">
    <text evidence="1">The sequence shown here is derived from an EMBL/GenBank/DDBJ whole genome shotgun (WGS) entry which is preliminary data.</text>
</comment>
<protein>
    <submittedName>
        <fullName evidence="1">Uncharacterized protein</fullName>
    </submittedName>
</protein>
<sequence length="112" mass="12269">MTSEPRQQEDVGVGSTEQFVIPMEGPASATTQMRDSSSLPEVSISMESGRGSTNGESVILHIRTHSPRRENLPLHEVEIGNFPLSFLKIMASWTGQQFTTANPAINIWTNSP</sequence>
<organism evidence="1 2">
    <name type="scientific">Populus alba</name>
    <name type="common">White poplar</name>
    <dbReference type="NCBI Taxonomy" id="43335"/>
    <lineage>
        <taxon>Eukaryota</taxon>
        <taxon>Viridiplantae</taxon>
        <taxon>Streptophyta</taxon>
        <taxon>Embryophyta</taxon>
        <taxon>Tracheophyta</taxon>
        <taxon>Spermatophyta</taxon>
        <taxon>Magnoliopsida</taxon>
        <taxon>eudicotyledons</taxon>
        <taxon>Gunneridae</taxon>
        <taxon>Pentapetalae</taxon>
        <taxon>rosids</taxon>
        <taxon>fabids</taxon>
        <taxon>Malpighiales</taxon>
        <taxon>Salicaceae</taxon>
        <taxon>Saliceae</taxon>
        <taxon>Populus</taxon>
    </lineage>
</organism>
<keyword evidence="2" id="KW-1185">Reference proteome</keyword>
<proteinExistence type="predicted"/>
<gene>
    <name evidence="1" type="ORF">D5086_000787</name>
</gene>
<evidence type="ECO:0000313" key="2">
    <source>
        <dbReference type="Proteomes" id="UP000309997"/>
    </source>
</evidence>
<name>A0ACC4CWT9_POPAL</name>
<dbReference type="EMBL" id="RCHU02000001">
    <property type="protein sequence ID" value="KAL3609767.1"/>
    <property type="molecule type" value="Genomic_DNA"/>
</dbReference>